<name>A0A8J2RV68_9CRUS</name>
<reference evidence="1" key="1">
    <citation type="submission" date="2021-11" db="EMBL/GenBank/DDBJ databases">
        <authorList>
            <person name="Schell T."/>
        </authorList>
    </citation>
    <scope>NUCLEOTIDE SEQUENCE</scope>
    <source>
        <strain evidence="1">M5</strain>
    </source>
</reference>
<organism evidence="1 2">
    <name type="scientific">Daphnia galeata</name>
    <dbReference type="NCBI Taxonomy" id="27404"/>
    <lineage>
        <taxon>Eukaryota</taxon>
        <taxon>Metazoa</taxon>
        <taxon>Ecdysozoa</taxon>
        <taxon>Arthropoda</taxon>
        <taxon>Crustacea</taxon>
        <taxon>Branchiopoda</taxon>
        <taxon>Diplostraca</taxon>
        <taxon>Cladocera</taxon>
        <taxon>Anomopoda</taxon>
        <taxon>Daphniidae</taxon>
        <taxon>Daphnia</taxon>
    </lineage>
</organism>
<dbReference type="Proteomes" id="UP000789390">
    <property type="component" value="Unassembled WGS sequence"/>
</dbReference>
<proteinExistence type="predicted"/>
<dbReference type="AlphaFoldDB" id="A0A8J2RV68"/>
<keyword evidence="2" id="KW-1185">Reference proteome</keyword>
<evidence type="ECO:0000313" key="1">
    <source>
        <dbReference type="EMBL" id="CAH0106535.1"/>
    </source>
</evidence>
<comment type="caution">
    <text evidence="1">The sequence shown here is derived from an EMBL/GenBank/DDBJ whole genome shotgun (WGS) entry which is preliminary data.</text>
</comment>
<evidence type="ECO:0000313" key="2">
    <source>
        <dbReference type="Proteomes" id="UP000789390"/>
    </source>
</evidence>
<protein>
    <submittedName>
        <fullName evidence="1">Uncharacterized protein</fullName>
    </submittedName>
</protein>
<sequence length="474" mass="54580">MGSPLDQLSEECNRLVFEAVNHNSLSKLKLAKITYSPSQLLNSLAQCNEKGETLLTVAMKRKNVSVIKEMVTWMLDYQDHLSHKKECKSMPIFIIEQLSYHIPVLQSQEWYDQYGHNHGINFSVYRGDRKSWLELIDLVFLQSTLLTGQNKIIALELIGALAIIHCCESMTRFALKCWREAMTLRYFPQDGEPLLPKVPAICVPTRASSVIFGSAAEIMTMEELKLLKEDVERNSSSSKRNSLPLLFKRRFLIQALLVMRRIFIQSNLGHPHWLYLESVLEYVPCLTMSEKFNRNKLSTYIFILEQLNGFDPKLLSRRAFDIFTSTISSTLFSLGMYNSALEEELAGFNNPALIFHSLLALNKFIVTFSDFFANPAMISTVRFHSYHFAEIVYRSLCLMESISPQITDQEKHQLEEYHSYFIRNFFPEGTTTVLHVAAKKAHNTSGWFYWDRTSSIIVIAYKILAVKRFPGVGF</sequence>
<gene>
    <name evidence="1" type="ORF">DGAL_LOCUS9690</name>
</gene>
<dbReference type="EMBL" id="CAKKLH010000223">
    <property type="protein sequence ID" value="CAH0106535.1"/>
    <property type="molecule type" value="Genomic_DNA"/>
</dbReference>
<accession>A0A8J2RV68</accession>